<dbReference type="PANTHER" id="PTHR47539">
    <property type="entry name" value="PENTATRICOPEPTIDE REPEAT-CONTAINING PROTEIN OTP51, CHLOROPLASTIC"/>
    <property type="match status" value="1"/>
</dbReference>
<reference evidence="2" key="1">
    <citation type="submission" date="2021-04" db="EMBL/GenBank/DDBJ databases">
        <title>Mitogenome analysis reveals the evolution and host adaptation in Rhizoctonia solani.</title>
        <authorList>
            <person name="Zheng A."/>
            <person name="Lin R."/>
            <person name="Xia Y."/>
            <person name="Zhang D."/>
            <person name="Xiang X."/>
            <person name="Niu X."/>
            <person name="Liu Y."/>
            <person name="Jiang L."/>
            <person name="Wang X."/>
        </authorList>
    </citation>
    <scope>NUCLEOTIDE SEQUENCE</scope>
    <source>
        <strain evidence="2">AG1-IC</strain>
    </source>
</reference>
<dbReference type="GO" id="GO:0004519">
    <property type="term" value="F:endonuclease activity"/>
    <property type="evidence" value="ECO:0007669"/>
    <property type="project" value="UniProtKB-KW"/>
</dbReference>
<keyword evidence="2" id="KW-0540">Nuclease</keyword>
<dbReference type="InterPro" id="IPR052500">
    <property type="entry name" value="Chloro/Mito_RNA_Process"/>
</dbReference>
<dbReference type="InterPro" id="IPR004860">
    <property type="entry name" value="LAGLIDADG_dom"/>
</dbReference>
<keyword evidence="2" id="KW-0496">Mitochondrion</keyword>
<keyword evidence="2" id="KW-0378">Hydrolase</keyword>
<sequence length="211" mass="24441">MKPEPLTKGDRDKFILTPKLKEITVGLILGDLYARRPKPSVNTRLLFIQSIIHNDYLLHLYELFKDYCKKAPITATPKAHKQTGKVYPNMRFETRSLPCFNYFYDIFYPSGKKCIPLNIGEILTPLSLAYWIADDGGWNKINKHVVLCTESFTLEEVEHLIEVLNSKWNLKCYKVRKGSSYRIIIPSYSISVLQELLTAYIPPMMKHKIGL</sequence>
<protein>
    <submittedName>
        <fullName evidence="2">LAGLIDADG homing endonuclease</fullName>
    </submittedName>
</protein>
<dbReference type="GO" id="GO:0000373">
    <property type="term" value="P:Group II intron splicing"/>
    <property type="evidence" value="ECO:0007669"/>
    <property type="project" value="TreeGrafter"/>
</dbReference>
<dbReference type="GO" id="GO:0045292">
    <property type="term" value="P:mRNA cis splicing, via spliceosome"/>
    <property type="evidence" value="ECO:0007669"/>
    <property type="project" value="TreeGrafter"/>
</dbReference>
<feature type="domain" description="Homing endonuclease LAGLIDADG" evidence="1">
    <location>
        <begin position="22"/>
        <end position="190"/>
    </location>
</feature>
<gene>
    <name evidence="2" type="primary">mcg11</name>
</gene>
<organism evidence="2">
    <name type="scientific">Rhizoctonia solani</name>
    <dbReference type="NCBI Taxonomy" id="456999"/>
    <lineage>
        <taxon>Eukaryota</taxon>
        <taxon>Fungi</taxon>
        <taxon>Dikarya</taxon>
        <taxon>Basidiomycota</taxon>
        <taxon>Agaricomycotina</taxon>
        <taxon>Agaricomycetes</taxon>
        <taxon>Cantharellales</taxon>
        <taxon>Ceratobasidiaceae</taxon>
        <taxon>Rhizoctonia</taxon>
    </lineage>
</organism>
<proteinExistence type="predicted"/>
<keyword evidence="2" id="KW-0255">Endonuclease</keyword>
<evidence type="ECO:0000313" key="2">
    <source>
        <dbReference type="EMBL" id="QWC53741.1"/>
    </source>
</evidence>
<dbReference type="AlphaFoldDB" id="A0A8E8GQY1"/>
<dbReference type="Pfam" id="PF03161">
    <property type="entry name" value="LAGLIDADG_2"/>
    <property type="match status" value="1"/>
</dbReference>
<evidence type="ECO:0000259" key="1">
    <source>
        <dbReference type="Pfam" id="PF03161"/>
    </source>
</evidence>
<accession>A0A8E8GQY1</accession>
<geneLocation type="mitochondrion" evidence="2"/>
<dbReference type="EMBL" id="MW995476">
    <property type="protein sequence ID" value="QWC53741.1"/>
    <property type="molecule type" value="Genomic_DNA"/>
</dbReference>
<dbReference type="PANTHER" id="PTHR47539:SF1">
    <property type="entry name" value="PENTATRICOPEPTIDE REPEAT-CONTAINING PROTEIN OTP51, CHLOROPLASTIC"/>
    <property type="match status" value="1"/>
</dbReference>
<name>A0A8E8GQY1_9AGAM</name>